<dbReference type="InterPro" id="IPR050794">
    <property type="entry name" value="CPA2_transporter"/>
</dbReference>
<evidence type="ECO:0000256" key="5">
    <source>
        <dbReference type="ARBA" id="ARBA00023065"/>
    </source>
</evidence>
<dbReference type="AlphaFoldDB" id="A0A3R9QCG8"/>
<evidence type="ECO:0000259" key="8">
    <source>
        <dbReference type="Pfam" id="PF00999"/>
    </source>
</evidence>
<organism evidence="9 10">
    <name type="scientific">Edaphobacter aggregans</name>
    <dbReference type="NCBI Taxonomy" id="570835"/>
    <lineage>
        <taxon>Bacteria</taxon>
        <taxon>Pseudomonadati</taxon>
        <taxon>Acidobacteriota</taxon>
        <taxon>Terriglobia</taxon>
        <taxon>Terriglobales</taxon>
        <taxon>Acidobacteriaceae</taxon>
        <taxon>Edaphobacter</taxon>
    </lineage>
</organism>
<feature type="transmembrane region" description="Helical" evidence="7">
    <location>
        <begin position="317"/>
        <end position="338"/>
    </location>
</feature>
<dbReference type="RefSeq" id="WP_260472912.1">
    <property type="nucleotide sequence ID" value="NZ_RSDW01000001.1"/>
</dbReference>
<dbReference type="InterPro" id="IPR006153">
    <property type="entry name" value="Cation/H_exchanger_TM"/>
</dbReference>
<proteinExistence type="predicted"/>
<feature type="transmembrane region" description="Helical" evidence="7">
    <location>
        <begin position="74"/>
        <end position="94"/>
    </location>
</feature>
<feature type="transmembrane region" description="Helical" evidence="7">
    <location>
        <begin position="42"/>
        <end position="62"/>
    </location>
</feature>
<dbReference type="GO" id="GO:0015297">
    <property type="term" value="F:antiporter activity"/>
    <property type="evidence" value="ECO:0007669"/>
    <property type="project" value="InterPro"/>
</dbReference>
<evidence type="ECO:0000313" key="9">
    <source>
        <dbReference type="EMBL" id="RSL17917.1"/>
    </source>
</evidence>
<keyword evidence="2" id="KW-0813">Transport</keyword>
<evidence type="ECO:0000256" key="1">
    <source>
        <dbReference type="ARBA" id="ARBA00004141"/>
    </source>
</evidence>
<feature type="transmembrane region" description="Helical" evidence="7">
    <location>
        <begin position="259"/>
        <end position="276"/>
    </location>
</feature>
<feature type="transmembrane region" description="Helical" evidence="7">
    <location>
        <begin position="288"/>
        <end position="305"/>
    </location>
</feature>
<protein>
    <submittedName>
        <fullName evidence="9">Kef-type K+ transport system membrane component KefB</fullName>
    </submittedName>
</protein>
<evidence type="ECO:0000256" key="6">
    <source>
        <dbReference type="ARBA" id="ARBA00023136"/>
    </source>
</evidence>
<gene>
    <name evidence="9" type="ORF">EDE15_3469</name>
</gene>
<dbReference type="PANTHER" id="PTHR32468">
    <property type="entry name" value="CATION/H + ANTIPORTER"/>
    <property type="match status" value="1"/>
</dbReference>
<sequence>MMGCPAGGFVGEIVLVAVQIAMILAVTKVCGWVLGRVGQPRVVGEIAGGLLLGPLVFGHYFPAASARVFPPGCLQGLEMVSYVGLVLFLMMIGAEVDTELAGGKGSLAITVGSIAVPFVLGVGLAGMLPRAEGVSRVGFVLFVGIAMSITALPVLARIIQERRGTGRAVDPGTASIALVCAAGNDVAAWALLAVILEIVRGGGLAGVMGRLALLAGFVGVMLFGARPMAARVAGRGPLWVWVVGIVAVAFVSARVTEMLGVHAFFGAFLAGVCVPWTKALEEGSERVLQPLIAVGLPLFFAMTGLRAQREMFSQSAMGWLAVVLVVAVVGKVGGSALGARVSGMSWRSSAEIGVLMNTRGLVELVVLNIGYREGILSPLLFTVFVLMAVVTTAMTVPGLGVVRRVGLR</sequence>
<feature type="transmembrane region" description="Helical" evidence="7">
    <location>
        <begin position="106"/>
        <end position="128"/>
    </location>
</feature>
<evidence type="ECO:0000313" key="10">
    <source>
        <dbReference type="Proteomes" id="UP000269669"/>
    </source>
</evidence>
<evidence type="ECO:0000256" key="2">
    <source>
        <dbReference type="ARBA" id="ARBA00022448"/>
    </source>
</evidence>
<evidence type="ECO:0000256" key="3">
    <source>
        <dbReference type="ARBA" id="ARBA00022692"/>
    </source>
</evidence>
<dbReference type="Gene3D" id="1.20.1530.20">
    <property type="match status" value="1"/>
</dbReference>
<feature type="transmembrane region" description="Helical" evidence="7">
    <location>
        <begin position="134"/>
        <end position="155"/>
    </location>
</feature>
<feature type="transmembrane region" description="Helical" evidence="7">
    <location>
        <begin position="6"/>
        <end position="30"/>
    </location>
</feature>
<feature type="domain" description="Cation/H+ exchanger transmembrane" evidence="8">
    <location>
        <begin position="26"/>
        <end position="393"/>
    </location>
</feature>
<reference evidence="9 10" key="1">
    <citation type="submission" date="2018-12" db="EMBL/GenBank/DDBJ databases">
        <title>Sequencing of bacterial isolates from soil warming experiment in Harvard Forest, Massachusetts, USA.</title>
        <authorList>
            <person name="Deangelis K."/>
        </authorList>
    </citation>
    <scope>NUCLEOTIDE SEQUENCE [LARGE SCALE GENOMIC DNA]</scope>
    <source>
        <strain evidence="9 10">EB153</strain>
    </source>
</reference>
<dbReference type="PANTHER" id="PTHR32468:SF0">
    <property type="entry name" value="K(+)_H(+) ANTIPORTER 1"/>
    <property type="match status" value="1"/>
</dbReference>
<dbReference type="InterPro" id="IPR038770">
    <property type="entry name" value="Na+/solute_symporter_sf"/>
</dbReference>
<evidence type="ECO:0000256" key="7">
    <source>
        <dbReference type="SAM" id="Phobius"/>
    </source>
</evidence>
<dbReference type="GO" id="GO:0016020">
    <property type="term" value="C:membrane"/>
    <property type="evidence" value="ECO:0007669"/>
    <property type="project" value="UniProtKB-SubCell"/>
</dbReference>
<keyword evidence="4 7" id="KW-1133">Transmembrane helix</keyword>
<dbReference type="Proteomes" id="UP000269669">
    <property type="component" value="Unassembled WGS sequence"/>
</dbReference>
<feature type="transmembrane region" description="Helical" evidence="7">
    <location>
        <begin position="176"/>
        <end position="196"/>
    </location>
</feature>
<name>A0A3R9QCG8_9BACT</name>
<comment type="caution">
    <text evidence="9">The sequence shown here is derived from an EMBL/GenBank/DDBJ whole genome shotgun (WGS) entry which is preliminary data.</text>
</comment>
<keyword evidence="5" id="KW-0406">Ion transport</keyword>
<dbReference type="GO" id="GO:1902600">
    <property type="term" value="P:proton transmembrane transport"/>
    <property type="evidence" value="ECO:0007669"/>
    <property type="project" value="InterPro"/>
</dbReference>
<dbReference type="EMBL" id="RSDW01000001">
    <property type="protein sequence ID" value="RSL17917.1"/>
    <property type="molecule type" value="Genomic_DNA"/>
</dbReference>
<dbReference type="Pfam" id="PF00999">
    <property type="entry name" value="Na_H_Exchanger"/>
    <property type="match status" value="1"/>
</dbReference>
<evidence type="ECO:0000256" key="4">
    <source>
        <dbReference type="ARBA" id="ARBA00022989"/>
    </source>
</evidence>
<accession>A0A3R9QCG8</accession>
<comment type="subcellular location">
    <subcellularLocation>
        <location evidence="1">Membrane</location>
        <topology evidence="1">Multi-pass membrane protein</topology>
    </subcellularLocation>
</comment>
<keyword evidence="10" id="KW-1185">Reference proteome</keyword>
<feature type="transmembrane region" description="Helical" evidence="7">
    <location>
        <begin position="375"/>
        <end position="402"/>
    </location>
</feature>
<keyword evidence="6 7" id="KW-0472">Membrane</keyword>
<feature type="transmembrane region" description="Helical" evidence="7">
    <location>
        <begin position="236"/>
        <end position="253"/>
    </location>
</feature>
<feature type="transmembrane region" description="Helical" evidence="7">
    <location>
        <begin position="202"/>
        <end position="224"/>
    </location>
</feature>
<keyword evidence="3 7" id="KW-0812">Transmembrane</keyword>